<dbReference type="InterPro" id="IPR011876">
    <property type="entry name" value="IsopentenylPP_isomerase_typ1"/>
</dbReference>
<dbReference type="HOGENOM" id="CLU_060552_0_1_1"/>
<comment type="cofactor">
    <cofactor evidence="2">
        <name>Mg(2+)</name>
        <dbReference type="ChEBI" id="CHEBI:18420"/>
    </cofactor>
</comment>
<keyword evidence="13" id="KW-0443">Lipid metabolism</keyword>
<evidence type="ECO:0000256" key="13">
    <source>
        <dbReference type="ARBA" id="ARBA00023098"/>
    </source>
</evidence>
<dbReference type="AlphaFoldDB" id="F6VIN8"/>
<reference evidence="17" key="2">
    <citation type="submission" date="2025-08" db="UniProtKB">
        <authorList>
            <consortium name="Ensembl"/>
        </authorList>
    </citation>
    <scope>IDENTIFICATION</scope>
</reference>
<evidence type="ECO:0000256" key="14">
    <source>
        <dbReference type="ARBA" id="ARBA00023229"/>
    </source>
</evidence>
<dbReference type="SUPFAM" id="SSF55811">
    <property type="entry name" value="Nudix"/>
    <property type="match status" value="1"/>
</dbReference>
<dbReference type="InterPro" id="IPR015797">
    <property type="entry name" value="NUDIX_hydrolase-like_dom_sf"/>
</dbReference>
<dbReference type="STRING" id="13616.ENSMODP00000007397"/>
<comment type="catalytic activity">
    <reaction evidence="1">
        <text>isopentenyl diphosphate = dimethylallyl diphosphate</text>
        <dbReference type="Rhea" id="RHEA:23284"/>
        <dbReference type="ChEBI" id="CHEBI:57623"/>
        <dbReference type="ChEBI" id="CHEBI:128769"/>
        <dbReference type="EC" id="5.3.3.2"/>
    </reaction>
</comment>
<dbReference type="NCBIfam" id="TIGR02150">
    <property type="entry name" value="IPP_isom_1"/>
    <property type="match status" value="1"/>
</dbReference>
<evidence type="ECO:0000256" key="3">
    <source>
        <dbReference type="ARBA" id="ARBA00003951"/>
    </source>
</evidence>
<sequence>MSEEISNHMDKYQVGRLTELCIIIDDNDNVIGEEDKKTCHLNKNIEKGLLHRAFSVVLFNSKNQLLVQERSDTKITFPGYFTDSCSSHPLSNCQELDENNAIGVRRAAQRRIHAELGIPLEQVSLDDIIFMTRYHYKAQSDETWGEHEIAYLLLITKDVTLNPDSRELKNYYYMSKEELRELLAKGARGEAKITPWLKLMAENFLFKWWDSLPNVNDFVDHKTIHRL</sequence>
<protein>
    <recommendedName>
        <fullName evidence="6">isopentenyl-diphosphate Delta-isomerase</fullName>
        <ecNumber evidence="6">5.3.3.2</ecNumber>
    </recommendedName>
</protein>
<dbReference type="FunFam" id="3.90.79.10:FF:000012">
    <property type="entry name" value="Isopentenyl-diphosphate Delta-isomerase 1"/>
    <property type="match status" value="1"/>
</dbReference>
<evidence type="ECO:0000256" key="11">
    <source>
        <dbReference type="ARBA" id="ARBA00022955"/>
    </source>
</evidence>
<comment type="similarity">
    <text evidence="5">Belongs to the IPP isomerase type 1 family.</text>
</comment>
<dbReference type="PIRSF" id="PIRSF018427">
    <property type="entry name" value="Isopntndiph_ism"/>
    <property type="match status" value="1"/>
</dbReference>
<feature type="domain" description="Nudix hydrolase" evidence="16">
    <location>
        <begin position="49"/>
        <end position="199"/>
    </location>
</feature>
<dbReference type="GO" id="GO:0004452">
    <property type="term" value="F:isopentenyl-diphosphate delta-isomerase activity"/>
    <property type="evidence" value="ECO:0000318"/>
    <property type="project" value="GO_Central"/>
</dbReference>
<keyword evidence="12" id="KW-1207">Sterol metabolism</keyword>
<keyword evidence="18" id="KW-1185">Reference proteome</keyword>
<evidence type="ECO:0000256" key="2">
    <source>
        <dbReference type="ARBA" id="ARBA00001946"/>
    </source>
</evidence>
<evidence type="ECO:0000256" key="1">
    <source>
        <dbReference type="ARBA" id="ARBA00000374"/>
    </source>
</evidence>
<keyword evidence="15" id="KW-0413">Isomerase</keyword>
<dbReference type="InterPro" id="IPR000086">
    <property type="entry name" value="NUDIX_hydrolase_dom"/>
</dbReference>
<comment type="function">
    <text evidence="3">Catalyzes the 1,3-allylic rearrangement of the homoallylic substrate isopentenyl (IPP) to its highly electrophilic allylic isomer, dimethylallyl diphosphate (DMAPP).</text>
</comment>
<comment type="pathway">
    <text evidence="4">Isoprenoid biosynthesis; dimethylallyl diphosphate biosynthesis; dimethylallyl diphosphate from isopentenyl diphosphate: step 1/1.</text>
</comment>
<dbReference type="eggNOG" id="KOG0142">
    <property type="taxonomic scope" value="Eukaryota"/>
</dbReference>
<keyword evidence="10" id="KW-0460">Magnesium</keyword>
<dbReference type="OrthoDB" id="510307at2759"/>
<evidence type="ECO:0000256" key="5">
    <source>
        <dbReference type="ARBA" id="ARBA00007579"/>
    </source>
</evidence>
<keyword evidence="12" id="KW-0753">Steroid metabolism</keyword>
<evidence type="ECO:0000256" key="6">
    <source>
        <dbReference type="ARBA" id="ARBA00012057"/>
    </source>
</evidence>
<keyword evidence="8" id="KW-0479">Metal-binding</keyword>
<dbReference type="KEGG" id="mdo:100021550"/>
<keyword evidence="9" id="KW-0152">Cholesterol biosynthesis</keyword>
<keyword evidence="9" id="KW-0153">Cholesterol metabolism</keyword>
<evidence type="ECO:0000256" key="4">
    <source>
        <dbReference type="ARBA" id="ARBA00004826"/>
    </source>
</evidence>
<keyword evidence="12" id="KW-0756">Sterol biosynthesis</keyword>
<dbReference type="InParanoid" id="F6VIN8"/>
<dbReference type="PANTHER" id="PTHR10885:SF0">
    <property type="entry name" value="ISOPENTENYL-DIPHOSPHATE DELTA-ISOMERASE"/>
    <property type="match status" value="1"/>
</dbReference>
<dbReference type="GO" id="GO:0006695">
    <property type="term" value="P:cholesterol biosynthetic process"/>
    <property type="evidence" value="ECO:0007669"/>
    <property type="project" value="UniProtKB-KW"/>
</dbReference>
<reference evidence="17 18" key="1">
    <citation type="journal article" date="2007" name="Nature">
        <title>Genome of the marsupial Monodelphis domestica reveals innovation in non-coding sequences.</title>
        <authorList>
            <person name="Mikkelsen T.S."/>
            <person name="Wakefield M.J."/>
            <person name="Aken B."/>
            <person name="Amemiya C.T."/>
            <person name="Chang J.L."/>
            <person name="Duke S."/>
            <person name="Garber M."/>
            <person name="Gentles A.J."/>
            <person name="Goodstadt L."/>
            <person name="Heger A."/>
            <person name="Jurka J."/>
            <person name="Kamal M."/>
            <person name="Mauceli E."/>
            <person name="Searle S.M."/>
            <person name="Sharpe T."/>
            <person name="Baker M.L."/>
            <person name="Batzer M.A."/>
            <person name="Benos P.V."/>
            <person name="Belov K."/>
            <person name="Clamp M."/>
            <person name="Cook A."/>
            <person name="Cuff J."/>
            <person name="Das R."/>
            <person name="Davidow L."/>
            <person name="Deakin J.E."/>
            <person name="Fazzari M.J."/>
            <person name="Glass J.L."/>
            <person name="Grabherr M."/>
            <person name="Greally J.M."/>
            <person name="Gu W."/>
            <person name="Hore T.A."/>
            <person name="Huttley G.A."/>
            <person name="Kleber M."/>
            <person name="Jirtle R.L."/>
            <person name="Koina E."/>
            <person name="Lee J.T."/>
            <person name="Mahony S."/>
            <person name="Marra M.A."/>
            <person name="Miller R.D."/>
            <person name="Nicholls R.D."/>
            <person name="Oda M."/>
            <person name="Papenfuss A.T."/>
            <person name="Parra Z.E."/>
            <person name="Pollock D.D."/>
            <person name="Ray D.A."/>
            <person name="Schein J.E."/>
            <person name="Speed T.P."/>
            <person name="Thompson K."/>
            <person name="VandeBerg J.L."/>
            <person name="Wade C.M."/>
            <person name="Walker J.A."/>
            <person name="Waters P.D."/>
            <person name="Webber C."/>
            <person name="Weidman J.R."/>
            <person name="Xie X."/>
            <person name="Zody M.C."/>
            <person name="Baldwin J."/>
            <person name="Abdouelleil A."/>
            <person name="Abdulkadir J."/>
            <person name="Abebe A."/>
            <person name="Abera B."/>
            <person name="Abreu J."/>
            <person name="Acer S.C."/>
            <person name="Aftuck L."/>
            <person name="Alexander A."/>
            <person name="An P."/>
            <person name="Anderson E."/>
            <person name="Anderson S."/>
            <person name="Arachi H."/>
            <person name="Azer M."/>
            <person name="Bachantsang P."/>
            <person name="Barry A."/>
            <person name="Bayul T."/>
            <person name="Berlin A."/>
            <person name="Bessette D."/>
            <person name="Bloom T."/>
            <person name="Bloom T."/>
            <person name="Boguslavskiy L."/>
            <person name="Bonnet C."/>
            <person name="Boukhgalter B."/>
            <person name="Bourzgui I."/>
            <person name="Brown A."/>
            <person name="Cahill P."/>
            <person name="Channer S."/>
            <person name="Cheshatsang Y."/>
            <person name="Chuda L."/>
            <person name="Citroen M."/>
            <person name="Collymore A."/>
            <person name="Cooke P."/>
            <person name="Costello M."/>
            <person name="D'Aco K."/>
            <person name="Daza R."/>
            <person name="De Haan G."/>
            <person name="DeGray S."/>
            <person name="DeMaso C."/>
            <person name="Dhargay N."/>
            <person name="Dooley K."/>
            <person name="Dooley E."/>
            <person name="Doricent M."/>
            <person name="Dorje P."/>
            <person name="Dorjee K."/>
            <person name="Dupes A."/>
            <person name="Elong R."/>
            <person name="Falk J."/>
            <person name="Farina A."/>
            <person name="Faro S."/>
            <person name="Ferguson D."/>
            <person name="Fisher S."/>
            <person name="Foley C.D."/>
            <person name="Franke A."/>
            <person name="Friedrich D."/>
            <person name="Gadbois L."/>
            <person name="Gearin G."/>
            <person name="Gearin C.R."/>
            <person name="Giannoukos G."/>
            <person name="Goode T."/>
            <person name="Graham J."/>
            <person name="Grandbois E."/>
            <person name="Grewal S."/>
            <person name="Gyaltsen K."/>
            <person name="Hafez N."/>
            <person name="Hagos B."/>
            <person name="Hall J."/>
            <person name="Henson C."/>
            <person name="Hollinger A."/>
            <person name="Honan T."/>
            <person name="Huard M.D."/>
            <person name="Hughes L."/>
            <person name="Hurhula B."/>
            <person name="Husby M.E."/>
            <person name="Kamat A."/>
            <person name="Kanga B."/>
            <person name="Kashin S."/>
            <person name="Khazanovich D."/>
            <person name="Kisner P."/>
            <person name="Lance K."/>
            <person name="Lara M."/>
            <person name="Lee W."/>
            <person name="Lennon N."/>
            <person name="Letendre F."/>
            <person name="LeVine R."/>
            <person name="Lipovsky A."/>
            <person name="Liu X."/>
            <person name="Liu J."/>
            <person name="Liu S."/>
            <person name="Lokyitsang T."/>
            <person name="Lokyitsang Y."/>
            <person name="Lubonja R."/>
            <person name="Lui A."/>
            <person name="MacDonald P."/>
            <person name="Magnisalis V."/>
            <person name="Maru K."/>
            <person name="Matthews C."/>
            <person name="McCusker W."/>
            <person name="McDonough S."/>
            <person name="Mehta T."/>
            <person name="Meldrim J."/>
            <person name="Meneus L."/>
            <person name="Mihai O."/>
            <person name="Mihalev A."/>
            <person name="Mihova T."/>
            <person name="Mittelman R."/>
            <person name="Mlenga V."/>
            <person name="Montmayeur A."/>
            <person name="Mulrain L."/>
            <person name="Navidi A."/>
            <person name="Naylor J."/>
            <person name="Negash T."/>
            <person name="Nguyen T."/>
            <person name="Nguyen N."/>
            <person name="Nicol R."/>
            <person name="Norbu C."/>
            <person name="Norbu N."/>
            <person name="Novod N."/>
            <person name="O'Neill B."/>
            <person name="Osman S."/>
            <person name="Markiewicz E."/>
            <person name="Oyono O.L."/>
            <person name="Patti C."/>
            <person name="Phunkhang P."/>
            <person name="Pierre F."/>
            <person name="Priest M."/>
            <person name="Raghuraman S."/>
            <person name="Rege F."/>
            <person name="Reyes R."/>
            <person name="Rise C."/>
            <person name="Rogov P."/>
            <person name="Ross K."/>
            <person name="Ryan E."/>
            <person name="Settipalli S."/>
            <person name="Shea T."/>
            <person name="Sherpa N."/>
            <person name="Shi L."/>
            <person name="Shih D."/>
            <person name="Sparrow T."/>
            <person name="Spaulding J."/>
            <person name="Stalker J."/>
            <person name="Stange-Thomann N."/>
            <person name="Stavropoulos S."/>
            <person name="Stone C."/>
            <person name="Strader C."/>
            <person name="Tesfaye S."/>
            <person name="Thomson T."/>
            <person name="Thoulutsang Y."/>
            <person name="Thoulutsang D."/>
            <person name="Topham K."/>
            <person name="Topping I."/>
            <person name="Tsamla T."/>
            <person name="Vassiliev H."/>
            <person name="Vo A."/>
            <person name="Wangchuk T."/>
            <person name="Wangdi T."/>
            <person name="Weiand M."/>
            <person name="Wilkinson J."/>
            <person name="Wilson A."/>
            <person name="Yadav S."/>
            <person name="Young G."/>
            <person name="Yu Q."/>
            <person name="Zembek L."/>
            <person name="Zhong D."/>
            <person name="Zimmer A."/>
            <person name="Zwirko Z."/>
            <person name="Jaffe D.B."/>
            <person name="Alvarez P."/>
            <person name="Brockman W."/>
            <person name="Butler J."/>
            <person name="Chin C."/>
            <person name="Gnerre S."/>
            <person name="MacCallum I."/>
            <person name="Graves J.A."/>
            <person name="Ponting C.P."/>
            <person name="Breen M."/>
            <person name="Samollow P.B."/>
            <person name="Lander E.S."/>
            <person name="Lindblad-Toh K."/>
        </authorList>
    </citation>
    <scope>NUCLEOTIDE SEQUENCE [LARGE SCALE GENOMIC DNA]</scope>
</reference>
<dbReference type="EC" id="5.3.3.2" evidence="6"/>
<dbReference type="Pfam" id="PF00293">
    <property type="entry name" value="NUDIX"/>
    <property type="match status" value="1"/>
</dbReference>
<keyword evidence="11" id="KW-0752">Steroid biosynthesis</keyword>
<dbReference type="OMA" id="GEHEICY"/>
<keyword evidence="14" id="KW-0414">Isoprene biosynthesis</keyword>
<dbReference type="PROSITE" id="PS51462">
    <property type="entry name" value="NUDIX"/>
    <property type="match status" value="1"/>
</dbReference>
<dbReference type="GO" id="GO:0046872">
    <property type="term" value="F:metal ion binding"/>
    <property type="evidence" value="ECO:0007669"/>
    <property type="project" value="UniProtKB-KW"/>
</dbReference>
<dbReference type="Ensembl" id="ENSMODT00000007546.2">
    <property type="protein sequence ID" value="ENSMODP00000007397.1"/>
    <property type="gene ID" value="ENSMODG00000005982.2"/>
</dbReference>
<dbReference type="GO" id="GO:0050992">
    <property type="term" value="P:dimethylallyl diphosphate biosynthetic process"/>
    <property type="evidence" value="ECO:0007669"/>
    <property type="project" value="UniProtKB-UniPathway"/>
</dbReference>
<dbReference type="GeneTree" id="ENSGT00390000008527"/>
<organism evidence="17 18">
    <name type="scientific">Monodelphis domestica</name>
    <name type="common">Gray short-tailed opossum</name>
    <dbReference type="NCBI Taxonomy" id="13616"/>
    <lineage>
        <taxon>Eukaryota</taxon>
        <taxon>Metazoa</taxon>
        <taxon>Chordata</taxon>
        <taxon>Craniata</taxon>
        <taxon>Vertebrata</taxon>
        <taxon>Euteleostomi</taxon>
        <taxon>Mammalia</taxon>
        <taxon>Metatheria</taxon>
        <taxon>Didelphimorphia</taxon>
        <taxon>Didelphidae</taxon>
        <taxon>Monodelphis</taxon>
    </lineage>
</organism>
<evidence type="ECO:0000256" key="8">
    <source>
        <dbReference type="ARBA" id="ARBA00022723"/>
    </source>
</evidence>
<dbReference type="PANTHER" id="PTHR10885">
    <property type="entry name" value="ISOPENTENYL-DIPHOSPHATE DELTA-ISOMERASE"/>
    <property type="match status" value="1"/>
</dbReference>
<evidence type="ECO:0000256" key="9">
    <source>
        <dbReference type="ARBA" id="ARBA00022778"/>
    </source>
</evidence>
<evidence type="ECO:0000256" key="10">
    <source>
        <dbReference type="ARBA" id="ARBA00022842"/>
    </source>
</evidence>
<evidence type="ECO:0000259" key="16">
    <source>
        <dbReference type="PROSITE" id="PS51462"/>
    </source>
</evidence>
<dbReference type="UniPathway" id="UPA00059">
    <property type="reaction ID" value="UER00104"/>
</dbReference>
<dbReference type="GO" id="GO:0005737">
    <property type="term" value="C:cytoplasm"/>
    <property type="evidence" value="ECO:0000318"/>
    <property type="project" value="GO_Central"/>
</dbReference>
<accession>F6VIN8</accession>
<name>F6VIN8_MONDO</name>
<dbReference type="GO" id="GO:0009240">
    <property type="term" value="P:isopentenyl diphosphate biosynthetic process"/>
    <property type="evidence" value="ECO:0000318"/>
    <property type="project" value="GO_Central"/>
</dbReference>
<dbReference type="Proteomes" id="UP000002280">
    <property type="component" value="Chromosome 8"/>
</dbReference>
<reference evidence="17" key="3">
    <citation type="submission" date="2025-09" db="UniProtKB">
        <authorList>
            <consortium name="Ensembl"/>
        </authorList>
    </citation>
    <scope>IDENTIFICATION</scope>
</reference>
<keyword evidence="7" id="KW-0444">Lipid biosynthesis</keyword>
<evidence type="ECO:0000313" key="18">
    <source>
        <dbReference type="Proteomes" id="UP000002280"/>
    </source>
</evidence>
<dbReference type="Bgee" id="ENSMODG00000005982">
    <property type="expression patterns" value="Expressed in ectoderm-derived structure and 5 other cell types or tissues"/>
</dbReference>
<evidence type="ECO:0000256" key="7">
    <source>
        <dbReference type="ARBA" id="ARBA00022516"/>
    </source>
</evidence>
<dbReference type="CDD" id="cd02885">
    <property type="entry name" value="NUDIX_IPP_Isomerase"/>
    <property type="match status" value="1"/>
</dbReference>
<evidence type="ECO:0000256" key="12">
    <source>
        <dbReference type="ARBA" id="ARBA00023011"/>
    </source>
</evidence>
<evidence type="ECO:0000256" key="15">
    <source>
        <dbReference type="ARBA" id="ARBA00023235"/>
    </source>
</evidence>
<proteinExistence type="inferred from homology"/>
<dbReference type="Gene3D" id="3.90.79.10">
    <property type="entry name" value="Nucleoside Triphosphate Pyrophosphohydrolase"/>
    <property type="match status" value="1"/>
</dbReference>
<evidence type="ECO:0000313" key="17">
    <source>
        <dbReference type="Ensembl" id="ENSMODP00000007397.1"/>
    </source>
</evidence>
<dbReference type="GeneID" id="100021550"/>